<dbReference type="InterPro" id="IPR051044">
    <property type="entry name" value="MAG_DAG_Lipase"/>
</dbReference>
<accession>A0A0H2ZJV5</accession>
<dbReference type="InterPro" id="IPR022742">
    <property type="entry name" value="Hydrolase_4"/>
</dbReference>
<organism evidence="2 3">
    <name type="scientific">Pseudomonas aeruginosa (strain UCBPP-PA14)</name>
    <dbReference type="NCBI Taxonomy" id="208963"/>
    <lineage>
        <taxon>Bacteria</taxon>
        <taxon>Pseudomonadati</taxon>
        <taxon>Pseudomonadota</taxon>
        <taxon>Gammaproteobacteria</taxon>
        <taxon>Pseudomonadales</taxon>
        <taxon>Pseudomonadaceae</taxon>
        <taxon>Pseudomonas</taxon>
    </lineage>
</organism>
<dbReference type="Pfam" id="PF12146">
    <property type="entry name" value="Hydrolase_4"/>
    <property type="match status" value="1"/>
</dbReference>
<protein>
    <submittedName>
        <fullName evidence="2">Putative lysophospholipase</fullName>
    </submittedName>
</protein>
<evidence type="ECO:0000313" key="3">
    <source>
        <dbReference type="Proteomes" id="UP000000653"/>
    </source>
</evidence>
<reference evidence="2 3" key="1">
    <citation type="journal article" date="2006" name="Genome Biol.">
        <title>Genomic analysis reveals that Pseudomonas aeruginosa virulence is combinatorial.</title>
        <authorList>
            <person name="Lee D.G."/>
            <person name="Urbach J.M."/>
            <person name="Wu G."/>
            <person name="Liberati N.T."/>
            <person name="Feinbaum R.L."/>
            <person name="Miyata S."/>
            <person name="Diggins L.T."/>
            <person name="He J."/>
            <person name="Saucier M."/>
            <person name="Deziel E."/>
            <person name="Friedman L."/>
            <person name="Li L."/>
            <person name="Grills G."/>
            <person name="Montgomery K."/>
            <person name="Kucherlapati R."/>
            <person name="Rahme L.G."/>
            <person name="Ausubel F.M."/>
        </authorList>
    </citation>
    <scope>NUCLEOTIDE SEQUENCE [LARGE SCALE GENOMIC DNA]</scope>
    <source>
        <strain evidence="2 3">UCBPP-PA14</strain>
    </source>
</reference>
<dbReference type="AlphaFoldDB" id="A0A0H2ZJV5"/>
<evidence type="ECO:0000259" key="1">
    <source>
        <dbReference type="Pfam" id="PF12146"/>
    </source>
</evidence>
<dbReference type="BioCyc" id="PAER208963:G1G74-338-MONOMER"/>
<name>A0A0H2ZJV5_PSEAB</name>
<dbReference type="Gene3D" id="3.40.50.1820">
    <property type="entry name" value="alpha/beta hydrolase"/>
    <property type="match status" value="1"/>
</dbReference>
<evidence type="ECO:0000313" key="2">
    <source>
        <dbReference type="EMBL" id="ABJ15270.1"/>
    </source>
</evidence>
<dbReference type="KEGG" id="pau:PA14_04030"/>
<dbReference type="ESTHER" id="pseae-PA0308">
    <property type="family name" value="Monoglyceridelipase_lysophospholip"/>
</dbReference>
<proteinExistence type="predicted"/>
<dbReference type="Proteomes" id="UP000000653">
    <property type="component" value="Chromosome"/>
</dbReference>
<dbReference type="InterPro" id="IPR000073">
    <property type="entry name" value="AB_hydrolase_1"/>
</dbReference>
<feature type="domain" description="Serine aminopeptidase S33" evidence="1">
    <location>
        <begin position="93"/>
        <end position="323"/>
    </location>
</feature>
<dbReference type="EMBL" id="CP000438">
    <property type="protein sequence ID" value="ABJ15270.1"/>
    <property type="molecule type" value="Genomic_DNA"/>
</dbReference>
<dbReference type="SUPFAM" id="SSF53474">
    <property type="entry name" value="alpha/beta-Hydrolases"/>
    <property type="match status" value="1"/>
</dbReference>
<dbReference type="SMR" id="A0A0H2ZJV5"/>
<sequence>MCSRAAEYPWVSPVARPRIDCSPEPPMSEAFNPDYLRQHLRPLAAAEADAAVLAYQAYYGLDLRSRHPRLQARLGSMAVDGRRLAVQAWLLPEARGSLLLMHGYYDHMGLYRHVVDWALGMGFSVLACDLPGHGLSEGERASIRDFAEYQAVFKGLLGQAAELDLAAPWHLCGQSTGGAILLDYLLHGGERPELGETILLAPLVRPRAWGWSKLSYRLLSPFVDSIPRRFSENSSDPQFLDFLREHDPLQPRTLPTAWVGALTRWVPRIERAPRRALSPLVVQGESDETVDWRHGLKVLREKFDEPRILLLEEARHHLANESEGLRRRYFDFLSDALGA</sequence>
<dbReference type="PANTHER" id="PTHR11614">
    <property type="entry name" value="PHOSPHOLIPASE-RELATED"/>
    <property type="match status" value="1"/>
</dbReference>
<dbReference type="PRINTS" id="PR00111">
    <property type="entry name" value="ABHYDROLASE"/>
</dbReference>
<dbReference type="InterPro" id="IPR029058">
    <property type="entry name" value="AB_hydrolase_fold"/>
</dbReference>
<gene>
    <name evidence="2" type="ordered locus">PA14_04030</name>
</gene>
<dbReference type="HOGENOM" id="CLU_026209_6_0_6"/>